<accession>A0A564Y2M2</accession>
<protein>
    <submittedName>
        <fullName evidence="1">Uncharacterized protein</fullName>
    </submittedName>
</protein>
<reference evidence="1 2" key="1">
    <citation type="submission" date="2019-07" db="EMBL/GenBank/DDBJ databases">
        <authorList>
            <person name="Jastrzebski P J."/>
            <person name="Paukszto L."/>
            <person name="Jastrzebski P J."/>
        </authorList>
    </citation>
    <scope>NUCLEOTIDE SEQUENCE [LARGE SCALE GENOMIC DNA]</scope>
    <source>
        <strain evidence="1 2">WMS-il1</strain>
    </source>
</reference>
<gene>
    <name evidence="1" type="ORF">WMSIL1_LOCUS2175</name>
</gene>
<sequence>MVGKQAPIRADFQPESTLNIFQPTRSKSVPDIRESKPEAPFQRFQSRVYNSTLQFPGPSAFFVTPIGPHQPLASQSLGCIFGGQVFTPASSQEKYL</sequence>
<keyword evidence="2" id="KW-1185">Reference proteome</keyword>
<organism evidence="1 2">
    <name type="scientific">Hymenolepis diminuta</name>
    <name type="common">Rat tapeworm</name>
    <dbReference type="NCBI Taxonomy" id="6216"/>
    <lineage>
        <taxon>Eukaryota</taxon>
        <taxon>Metazoa</taxon>
        <taxon>Spiralia</taxon>
        <taxon>Lophotrochozoa</taxon>
        <taxon>Platyhelminthes</taxon>
        <taxon>Cestoda</taxon>
        <taxon>Eucestoda</taxon>
        <taxon>Cyclophyllidea</taxon>
        <taxon>Hymenolepididae</taxon>
        <taxon>Hymenolepis</taxon>
    </lineage>
</organism>
<dbReference type="Proteomes" id="UP000321570">
    <property type="component" value="Unassembled WGS sequence"/>
</dbReference>
<evidence type="ECO:0000313" key="1">
    <source>
        <dbReference type="EMBL" id="VUZ41219.1"/>
    </source>
</evidence>
<name>A0A564Y2M2_HYMDI</name>
<proteinExistence type="predicted"/>
<dbReference type="AlphaFoldDB" id="A0A564Y2M2"/>
<dbReference type="EMBL" id="CABIJS010000055">
    <property type="protein sequence ID" value="VUZ41219.1"/>
    <property type="molecule type" value="Genomic_DNA"/>
</dbReference>
<feature type="non-terminal residue" evidence="1">
    <location>
        <position position="96"/>
    </location>
</feature>
<evidence type="ECO:0000313" key="2">
    <source>
        <dbReference type="Proteomes" id="UP000321570"/>
    </source>
</evidence>